<dbReference type="Proteomes" id="UP000019487">
    <property type="component" value="Unassembled WGS sequence"/>
</dbReference>
<feature type="compositionally biased region" description="Polar residues" evidence="1">
    <location>
        <begin position="489"/>
        <end position="502"/>
    </location>
</feature>
<proteinExistence type="predicted"/>
<evidence type="ECO:0000313" key="3">
    <source>
        <dbReference type="Proteomes" id="UP000019487"/>
    </source>
</evidence>
<feature type="compositionally biased region" description="Basic residues" evidence="1">
    <location>
        <begin position="473"/>
        <end position="488"/>
    </location>
</feature>
<dbReference type="OrthoDB" id="3491605at2759"/>
<feature type="region of interest" description="Disordered" evidence="1">
    <location>
        <begin position="394"/>
        <end position="433"/>
    </location>
</feature>
<dbReference type="AlphaFoldDB" id="W9CKQ5"/>
<feature type="region of interest" description="Disordered" evidence="1">
    <location>
        <begin position="455"/>
        <end position="508"/>
    </location>
</feature>
<organism evidence="2 3">
    <name type="scientific">Sclerotinia borealis (strain F-4128)</name>
    <dbReference type="NCBI Taxonomy" id="1432307"/>
    <lineage>
        <taxon>Eukaryota</taxon>
        <taxon>Fungi</taxon>
        <taxon>Dikarya</taxon>
        <taxon>Ascomycota</taxon>
        <taxon>Pezizomycotina</taxon>
        <taxon>Leotiomycetes</taxon>
        <taxon>Helotiales</taxon>
        <taxon>Sclerotiniaceae</taxon>
        <taxon>Sclerotinia</taxon>
    </lineage>
</organism>
<evidence type="ECO:0000313" key="2">
    <source>
        <dbReference type="EMBL" id="ESZ97362.1"/>
    </source>
</evidence>
<protein>
    <submittedName>
        <fullName evidence="2">Uncharacterized protein</fullName>
    </submittedName>
</protein>
<keyword evidence="3" id="KW-1185">Reference proteome</keyword>
<feature type="compositionally biased region" description="Low complexity" evidence="1">
    <location>
        <begin position="396"/>
        <end position="410"/>
    </location>
</feature>
<dbReference type="HOGENOM" id="CLU_483255_0_0_1"/>
<reference evidence="2 3" key="1">
    <citation type="journal article" date="2014" name="Genome Announc.">
        <title>Draft genome sequence of Sclerotinia borealis, a psychrophilic plant pathogenic fungus.</title>
        <authorList>
            <person name="Mardanov A.V."/>
            <person name="Beletsky A.V."/>
            <person name="Kadnikov V.V."/>
            <person name="Ignatov A.N."/>
            <person name="Ravin N.V."/>
        </authorList>
    </citation>
    <scope>NUCLEOTIDE SEQUENCE [LARGE SCALE GENOMIC DNA]</scope>
    <source>
        <strain evidence="3">F-4157</strain>
    </source>
</reference>
<gene>
    <name evidence="2" type="ORF">SBOR_2246</name>
</gene>
<dbReference type="STRING" id="1432307.W9CKQ5"/>
<dbReference type="EMBL" id="AYSA01000088">
    <property type="protein sequence ID" value="ESZ97362.1"/>
    <property type="molecule type" value="Genomic_DNA"/>
</dbReference>
<accession>W9CKQ5</accession>
<comment type="caution">
    <text evidence="2">The sequence shown here is derived from an EMBL/GenBank/DDBJ whole genome shotgun (WGS) entry which is preliminary data.</text>
</comment>
<evidence type="ECO:0000256" key="1">
    <source>
        <dbReference type="SAM" id="MobiDB-lite"/>
    </source>
</evidence>
<sequence length="564" mass="63827">MERESWSLSDVCLVFGKPSGWQTATYIAFQYAAEHVGFARQQIKFISETEAFLREYLKKEKTFNIGDKIVSVDCGGYTVDIDAHQILELDDSIGTATRVSSAGILPLKQMRADESRDPPWSKGFLNIRWTTIADMFQKNSIVHIIDGLREFIKRIPTKPTRVVLGGGYLNLPLVEKNLSELGMELNIKFCLHPDEIKTFEVFIFYFLMYPWSPRDEKAKPRMIFEPFREKNVESWALQAYEWLGRVGDPLGSTQVFTVDKKESQWRERNIQTLDDLVWNDTITSWSGHPGPQLWTIPARSEGLQEIETICLKVDFRNKIPDFSAMLHRRGYTDVYRIKYCVELHLDGESLTFVIKTKDKHGDIYSLHLDQRGTIYSVTLKGDCAQLSTDKRRDLFSSTSTESSSNASESNRTTGSSATVSPVTPCRTPPTTPISTSILELELEQLDVDPPSLQLLQGMELPNPFSPSYPKQRQGFKKSPRRRRRKKQKNTAAVTTSNGTHGTPTVLRPDTLDAIGLPLGRPEYTVDEISLLAPPLSQSSAVPDDTIVIAPPRKNVSFLTPVKSR</sequence>
<name>W9CKQ5_SCLBF</name>